<protein>
    <submittedName>
        <fullName evidence="1">EboA domain-containing protein</fullName>
    </submittedName>
</protein>
<evidence type="ECO:0000313" key="1">
    <source>
        <dbReference type="EMBL" id="MFC0263564.1"/>
    </source>
</evidence>
<sequence>MSEYNVSKQAMEFLISMLSKQADNDSMDWLKNQSKEISDSTKSMKLFLAFGKASRYFDKSTLQVSEAQAKEAEKIRKGFTPSAWDKLQTARTILILSFPQQDEGLWFKTINQLFETGDMQELKSLYAALPIYPFQDKLTDRAVEGLRSNMTLVFDAVALDNPYPSEYFDERAWNQMLLKAVFMQRPLFLIQHADQRANENLASILIDFAHERWAAGRNVMPELWRYVAPFLNDSRLKDIEKAVDSGDLLEKQAALLACHQSSFPKAKEYFSKFPEIRMEIEAGNINWESIGKSYAETLIKN</sequence>
<dbReference type="NCBIfam" id="NF035938">
    <property type="entry name" value="EboA_domain"/>
    <property type="match status" value="1"/>
</dbReference>
<dbReference type="EMBL" id="JBHLWI010000036">
    <property type="protein sequence ID" value="MFC0263564.1"/>
    <property type="molecule type" value="Genomic_DNA"/>
</dbReference>
<name>A0ABV6FUN1_9BACT</name>
<dbReference type="RefSeq" id="WP_382388050.1">
    <property type="nucleotide sequence ID" value="NZ_JBHLWI010000036.1"/>
</dbReference>
<keyword evidence="2" id="KW-1185">Reference proteome</keyword>
<evidence type="ECO:0000313" key="2">
    <source>
        <dbReference type="Proteomes" id="UP001589797"/>
    </source>
</evidence>
<organism evidence="1 2">
    <name type="scientific">Fontibacter flavus</name>
    <dbReference type="NCBI Taxonomy" id="654838"/>
    <lineage>
        <taxon>Bacteria</taxon>
        <taxon>Pseudomonadati</taxon>
        <taxon>Bacteroidota</taxon>
        <taxon>Cytophagia</taxon>
        <taxon>Cytophagales</taxon>
        <taxon>Cyclobacteriaceae</taxon>
        <taxon>Fontibacter</taxon>
    </lineage>
</organism>
<proteinExistence type="predicted"/>
<comment type="caution">
    <text evidence="1">The sequence shown here is derived from an EMBL/GenBank/DDBJ whole genome shotgun (WGS) entry which is preliminary data.</text>
</comment>
<accession>A0ABV6FUN1</accession>
<dbReference type="Proteomes" id="UP001589797">
    <property type="component" value="Unassembled WGS sequence"/>
</dbReference>
<dbReference type="InterPro" id="IPR047715">
    <property type="entry name" value="EboA_dom"/>
</dbReference>
<gene>
    <name evidence="1" type="ORF">ACFFIP_12805</name>
</gene>
<reference evidence="1 2" key="1">
    <citation type="submission" date="2024-09" db="EMBL/GenBank/DDBJ databases">
        <authorList>
            <person name="Sun Q."/>
            <person name="Mori K."/>
        </authorList>
    </citation>
    <scope>NUCLEOTIDE SEQUENCE [LARGE SCALE GENOMIC DNA]</scope>
    <source>
        <strain evidence="1 2">CCM 7650</strain>
    </source>
</reference>